<dbReference type="PROSITE" id="PS50157">
    <property type="entry name" value="ZINC_FINGER_C2H2_2"/>
    <property type="match status" value="3"/>
</dbReference>
<comment type="subcellular location">
    <subcellularLocation>
        <location evidence="1">Nucleus</location>
    </subcellularLocation>
</comment>
<keyword evidence="5 10" id="KW-0862">Zinc</keyword>
<evidence type="ECO:0000256" key="6">
    <source>
        <dbReference type="ARBA" id="ARBA00023125"/>
    </source>
</evidence>
<evidence type="ECO:0000313" key="14">
    <source>
        <dbReference type="RefSeq" id="XP_052741962.1"/>
    </source>
</evidence>
<dbReference type="SMART" id="SM00868">
    <property type="entry name" value="zf-AD"/>
    <property type="match status" value="1"/>
</dbReference>
<sequence>MEGFCRSCLVKFDEPTDLVPYSEKNRRLFVYATGLQAKRNDTFIFQLCKECFLNMKVACNFKKTCRNSDKKLKNYLANKEAGDAVDFCTFLKNNDESLKFRLPMYAGNSTPANRNKDDDNESTCTSIQNFMTDILKSEEIPDSEARIIKEVIEEETDILDDSLDSHWLQDDMSIDTDFRLDFSFSPFSTPRSTIDDPYTPKKVQNNTTALQEQNVPVKKEFDDQTYMENINPNIQNDSHKIKKENVEDLESCDVDTNLENVLNNSANKGSLYNLFPTPPIIPNISAPPTPLIKSILFGDKLDIDTQSRPNHVYVPTELNSNITSEKRIEEKDKSGEKCVIDLNLENALKNDSAKKVMLDDLLATPPVIPNISAPPTPLIKNILFGNKIDIENRPKNVYVPRPDENDIDGLYEEFCKISDQDLIIKEEFYIKEENSDHEYIIKKGVNVNKPVKTTETLNESNEDKYCLKEFLCKICDRKFKHVMALKVHCVSAHKFKIASAKRKSVRKKMICDYCGKVFMSSRCIVRHIQKHMEPDKYDCDRCPLSFRTVTGLKAHQSTHGIVHKGSNNKKRNYICTVCGAVQNSSSNHNIHMRRHNNTYTITCTVCGKGFYRTSDLDVHMRMPNKRLLWRKIGNHTEEDMKKALQDIRSGKKIRAVARELKIPFSTLQRYAAKVKASTSPENVRLVPHYDTNRVFTDEQEQALKEYYQNCALMFYGLTTKDCRTVAYEMAVLNKIKIPQSWDVNKMAGIDWLKSFRQRHSELSLRKPEACSLARATSFNKEVVKAFFDKLQEVYKRHTSFADGTRVYNLDETATTTVQKPQNVIGPKGKNIGKVTSGEKGTLVTTCCFISAAGQALPPVLIFPRKNYKDHMIKGTPPGTLGLANPSGRMNSELFVKTMRHFIKHTSSSKENASLIIMDTHESHLCIEAIDLAKENGVTILTLHPHISAKMQPLDVGIFSPFKSYYNAAMDSWLLNNPGKNVTIYDLAEFIGTAFTRAMTPMNIINAFRKTGIYPFDRNVFTDEDFLPSAVTDRLYPDVLKNVPDVSLQDGRVDEQNRPSILENETFSEILAHTPTFQQDPESMLDQR</sequence>
<feature type="binding site" evidence="10">
    <location>
        <position position="5"/>
    </location>
    <ligand>
        <name>Zn(2+)</name>
        <dbReference type="ChEBI" id="CHEBI:29105"/>
    </ligand>
</feature>
<evidence type="ECO:0000256" key="4">
    <source>
        <dbReference type="ARBA" id="ARBA00022771"/>
    </source>
</evidence>
<keyword evidence="6" id="KW-0238">DNA-binding</keyword>
<dbReference type="Pfam" id="PF00096">
    <property type="entry name" value="zf-C2H2"/>
    <property type="match status" value="2"/>
</dbReference>
<feature type="domain" description="C2H2-type" evidence="11">
    <location>
        <begin position="601"/>
        <end position="640"/>
    </location>
</feature>
<feature type="binding site" evidence="10">
    <location>
        <position position="48"/>
    </location>
    <ligand>
        <name>Zn(2+)</name>
        <dbReference type="ChEBI" id="CHEBI:29105"/>
    </ligand>
</feature>
<dbReference type="Gene3D" id="1.10.10.60">
    <property type="entry name" value="Homeodomain-like"/>
    <property type="match status" value="1"/>
</dbReference>
<reference evidence="14" key="1">
    <citation type="submission" date="2025-08" db="UniProtKB">
        <authorList>
            <consortium name="RefSeq"/>
        </authorList>
    </citation>
    <scope>IDENTIFICATION</scope>
</reference>
<dbReference type="Gene3D" id="3.30.160.60">
    <property type="entry name" value="Classic Zinc Finger"/>
    <property type="match status" value="2"/>
</dbReference>
<evidence type="ECO:0000256" key="3">
    <source>
        <dbReference type="ARBA" id="ARBA00022737"/>
    </source>
</evidence>
<feature type="binding site" evidence="10">
    <location>
        <position position="51"/>
    </location>
    <ligand>
        <name>Zn(2+)</name>
        <dbReference type="ChEBI" id="CHEBI:29105"/>
    </ligand>
</feature>
<dbReference type="Pfam" id="PF03221">
    <property type="entry name" value="HTH_Tnp_Tc5"/>
    <property type="match status" value="1"/>
</dbReference>
<dbReference type="PROSITE" id="PS00028">
    <property type="entry name" value="ZINC_FINGER_C2H2_1"/>
    <property type="match status" value="2"/>
</dbReference>
<dbReference type="GeneID" id="112051831"/>
<feature type="binding site" evidence="10">
    <location>
        <position position="8"/>
    </location>
    <ligand>
        <name>Zn(2+)</name>
        <dbReference type="ChEBI" id="CHEBI:29105"/>
    </ligand>
</feature>
<keyword evidence="13" id="KW-1185">Reference proteome</keyword>
<evidence type="ECO:0000256" key="5">
    <source>
        <dbReference type="ARBA" id="ARBA00022833"/>
    </source>
</evidence>
<evidence type="ECO:0000259" key="11">
    <source>
        <dbReference type="PROSITE" id="PS50157"/>
    </source>
</evidence>
<comment type="similarity">
    <text evidence="8">Belongs to the snail C2H2-type zinc-finger protein family.</text>
</comment>
<dbReference type="InterPro" id="IPR009057">
    <property type="entry name" value="Homeodomain-like_sf"/>
</dbReference>
<dbReference type="Proteomes" id="UP001652582">
    <property type="component" value="Chromosome 16"/>
</dbReference>
<evidence type="ECO:0000256" key="7">
    <source>
        <dbReference type="ARBA" id="ARBA00023242"/>
    </source>
</evidence>
<organism evidence="13 14">
    <name type="scientific">Bicyclus anynana</name>
    <name type="common">Squinting bush brown butterfly</name>
    <dbReference type="NCBI Taxonomy" id="110368"/>
    <lineage>
        <taxon>Eukaryota</taxon>
        <taxon>Metazoa</taxon>
        <taxon>Ecdysozoa</taxon>
        <taxon>Arthropoda</taxon>
        <taxon>Hexapoda</taxon>
        <taxon>Insecta</taxon>
        <taxon>Pterygota</taxon>
        <taxon>Neoptera</taxon>
        <taxon>Endopterygota</taxon>
        <taxon>Lepidoptera</taxon>
        <taxon>Glossata</taxon>
        <taxon>Ditrysia</taxon>
        <taxon>Papilionoidea</taxon>
        <taxon>Nymphalidae</taxon>
        <taxon>Satyrinae</taxon>
        <taxon>Satyrini</taxon>
        <taxon>Mycalesina</taxon>
        <taxon>Bicyclus</taxon>
    </lineage>
</organism>
<dbReference type="InterPro" id="IPR012934">
    <property type="entry name" value="Znf_AD"/>
</dbReference>
<keyword evidence="4 9" id="KW-0863">Zinc-finger</keyword>
<dbReference type="PANTHER" id="PTHR24388:SF104">
    <property type="entry name" value="AT-RICH BINDING PROTEIN-RELATED"/>
    <property type="match status" value="1"/>
</dbReference>
<dbReference type="SUPFAM" id="SSF46689">
    <property type="entry name" value="Homeodomain-like"/>
    <property type="match status" value="1"/>
</dbReference>
<name>A0ABM3LSA6_BICAN</name>
<proteinExistence type="inferred from homology"/>
<dbReference type="PANTHER" id="PTHR24388">
    <property type="entry name" value="ZINC FINGER PROTEIN"/>
    <property type="match status" value="1"/>
</dbReference>
<gene>
    <name evidence="14" type="primary">LOC112051831</name>
</gene>
<dbReference type="SMART" id="SM00355">
    <property type="entry name" value="ZnF_C2H2"/>
    <property type="match status" value="5"/>
</dbReference>
<feature type="domain" description="ZAD" evidence="12">
    <location>
        <begin position="3"/>
        <end position="75"/>
    </location>
</feature>
<feature type="domain" description="C2H2-type" evidence="11">
    <location>
        <begin position="537"/>
        <end position="568"/>
    </location>
</feature>
<evidence type="ECO:0000256" key="2">
    <source>
        <dbReference type="ARBA" id="ARBA00022723"/>
    </source>
</evidence>
<evidence type="ECO:0000259" key="12">
    <source>
        <dbReference type="PROSITE" id="PS51915"/>
    </source>
</evidence>
<dbReference type="InterPro" id="IPR013087">
    <property type="entry name" value="Znf_C2H2_type"/>
</dbReference>
<accession>A0ABM3LSA6</accession>
<evidence type="ECO:0000313" key="13">
    <source>
        <dbReference type="Proteomes" id="UP001652582"/>
    </source>
</evidence>
<protein>
    <submittedName>
        <fullName evidence="14">Uncharacterized protein LOC112051831 isoform X1</fullName>
    </submittedName>
</protein>
<keyword evidence="7" id="KW-0539">Nucleus</keyword>
<dbReference type="RefSeq" id="XP_052741962.1">
    <property type="nucleotide sequence ID" value="XM_052886002.1"/>
</dbReference>
<dbReference type="Pfam" id="PF03184">
    <property type="entry name" value="DDE_1"/>
    <property type="match status" value="1"/>
</dbReference>
<evidence type="ECO:0000256" key="8">
    <source>
        <dbReference type="ARBA" id="ARBA00037948"/>
    </source>
</evidence>
<dbReference type="SUPFAM" id="SSF57667">
    <property type="entry name" value="beta-beta-alpha zinc fingers"/>
    <property type="match status" value="2"/>
</dbReference>
<evidence type="ECO:0000256" key="1">
    <source>
        <dbReference type="ARBA" id="ARBA00004123"/>
    </source>
</evidence>
<evidence type="ECO:0000256" key="10">
    <source>
        <dbReference type="PROSITE-ProRule" id="PRU01263"/>
    </source>
</evidence>
<dbReference type="InterPro" id="IPR036236">
    <property type="entry name" value="Znf_C2H2_sf"/>
</dbReference>
<evidence type="ECO:0000256" key="9">
    <source>
        <dbReference type="PROSITE-ProRule" id="PRU00042"/>
    </source>
</evidence>
<keyword evidence="2 10" id="KW-0479">Metal-binding</keyword>
<keyword evidence="3" id="KW-0677">Repeat</keyword>
<dbReference type="InterPro" id="IPR050527">
    <property type="entry name" value="Snail/Krueppel_Znf"/>
</dbReference>
<feature type="domain" description="C2H2-type" evidence="11">
    <location>
        <begin position="509"/>
        <end position="536"/>
    </location>
</feature>
<dbReference type="InterPro" id="IPR006600">
    <property type="entry name" value="HTH_CenpB_DNA-bd_dom"/>
</dbReference>
<dbReference type="PROSITE" id="PS51915">
    <property type="entry name" value="ZAD"/>
    <property type="match status" value="1"/>
</dbReference>
<dbReference type="InterPro" id="IPR004875">
    <property type="entry name" value="DDE_SF_endonuclease_dom"/>
</dbReference>